<dbReference type="GO" id="GO:0034039">
    <property type="term" value="F:8-oxo-7,8-dihydroguanine DNA N-glycosylase activity"/>
    <property type="evidence" value="ECO:0007669"/>
    <property type="project" value="TreeGrafter"/>
</dbReference>
<organism evidence="1">
    <name type="scientific">Fagus sylvatica</name>
    <name type="common">Beechnut</name>
    <dbReference type="NCBI Taxonomy" id="28930"/>
    <lineage>
        <taxon>Eukaryota</taxon>
        <taxon>Viridiplantae</taxon>
        <taxon>Streptophyta</taxon>
        <taxon>Embryophyta</taxon>
        <taxon>Tracheophyta</taxon>
        <taxon>Spermatophyta</taxon>
        <taxon>Magnoliopsida</taxon>
        <taxon>eudicotyledons</taxon>
        <taxon>Gunneridae</taxon>
        <taxon>Pentapetalae</taxon>
        <taxon>rosids</taxon>
        <taxon>fabids</taxon>
        <taxon>Fagales</taxon>
        <taxon>Fagaceae</taxon>
        <taxon>Fagus</taxon>
    </lineage>
</organism>
<dbReference type="InterPro" id="IPR011257">
    <property type="entry name" value="DNA_glycosylase"/>
</dbReference>
<dbReference type="PANTHER" id="PTHR10242:SF4">
    <property type="entry name" value="OS07G0657600 PROTEIN"/>
    <property type="match status" value="1"/>
</dbReference>
<gene>
    <name evidence="1" type="ORF">FSB_LOCUS11290</name>
</gene>
<protein>
    <recommendedName>
        <fullName evidence="2">HhH-GPD domain-containing protein</fullName>
    </recommendedName>
</protein>
<accession>A0A2N9F8C9</accession>
<name>A0A2N9F8C9_FAGSY</name>
<proteinExistence type="predicted"/>
<dbReference type="EMBL" id="OIVN01000644">
    <property type="protein sequence ID" value="SPC83408.1"/>
    <property type="molecule type" value="Genomic_DNA"/>
</dbReference>
<reference evidence="1" key="1">
    <citation type="submission" date="2018-02" db="EMBL/GenBank/DDBJ databases">
        <authorList>
            <person name="Cohen D.B."/>
            <person name="Kent A.D."/>
        </authorList>
    </citation>
    <scope>NUCLEOTIDE SEQUENCE</scope>
</reference>
<evidence type="ECO:0000313" key="1">
    <source>
        <dbReference type="EMBL" id="SPC83408.1"/>
    </source>
</evidence>
<sequence length="400" mass="45402">MSVVVLELGLGEAAKSFQLEKAVCSHGFFMMPPNQWDPLSKSLLRPLRLDTTDSDSDSVLVSRMLRLSETEDRAVREYRNMCKVDEDRSFDGRVFRSPTLFEDMVKCILLCNCQWPRTLSMARALCELHLELHTQSSHVLLSEAGSTESKTPISGNHNFIPNTPLLKDTKTKLKESHILADNIGEDDSFQNCKTCLQAAEELYNIGNFPSPTELAKLDESFLATRCNLGYRAIRILKLARAIVEGQIQLTQLEEESKGASLSQSSYNKLADQLKAIYGFGPFTCANVLMNMREIPPVQTVERDVEHIYGKYAPFQFLAYWSELWHFYEKSFGKLSEMPCSDYKLITASLIFPSAPFQILSNNQEEGKKKAQCPDNVKHEAQARRPWLSCQHWSDSHAMPK</sequence>
<evidence type="ECO:0008006" key="2">
    <source>
        <dbReference type="Google" id="ProtNLM"/>
    </source>
</evidence>
<dbReference type="Gene3D" id="1.10.340.30">
    <property type="entry name" value="Hypothetical protein, domain 2"/>
    <property type="match status" value="1"/>
</dbReference>
<dbReference type="InterPro" id="IPR052054">
    <property type="entry name" value="Oxidative_DNA_repair_enzyme"/>
</dbReference>
<dbReference type="PANTHER" id="PTHR10242">
    <property type="entry name" value="8-OXOGUANINE DNA GLYCOSYLASE"/>
    <property type="match status" value="1"/>
</dbReference>
<dbReference type="AlphaFoldDB" id="A0A2N9F8C9"/>
<dbReference type="GO" id="GO:0006285">
    <property type="term" value="P:base-excision repair, AP site formation"/>
    <property type="evidence" value="ECO:0007669"/>
    <property type="project" value="TreeGrafter"/>
</dbReference>
<dbReference type="SUPFAM" id="SSF48150">
    <property type="entry name" value="DNA-glycosylase"/>
    <property type="match status" value="1"/>
</dbReference>
<dbReference type="GO" id="GO:0005634">
    <property type="term" value="C:nucleus"/>
    <property type="evidence" value="ECO:0007669"/>
    <property type="project" value="TreeGrafter"/>
</dbReference>